<keyword evidence="2" id="KW-1185">Reference proteome</keyword>
<dbReference type="GeneID" id="82203432"/>
<dbReference type="Proteomes" id="UP000186341">
    <property type="component" value="Unassembled WGS sequence"/>
</dbReference>
<protein>
    <submittedName>
        <fullName evidence="1">Uncharacterized protein</fullName>
    </submittedName>
</protein>
<accession>A0A1U7NE72</accession>
<reference evidence="1 2" key="1">
    <citation type="submission" date="2016-11" db="EMBL/GenBank/DDBJ databases">
        <title>Description of two novel members of the family Erysipelotrichaceae: Ileibacterium lipovorans gen. nov., sp. nov. and Dubosiella newyorkensis, gen. nov., sp. nov.</title>
        <authorList>
            <person name="Cox L.M."/>
            <person name="Sohn J."/>
            <person name="Tyrrell K.L."/>
            <person name="Citron D.M."/>
            <person name="Lawson P.A."/>
            <person name="Patel N.B."/>
            <person name="Iizumi T."/>
            <person name="Perez-Perez G.I."/>
            <person name="Goldstein E.J."/>
            <person name="Blaser M.J."/>
        </authorList>
    </citation>
    <scope>NUCLEOTIDE SEQUENCE [LARGE SCALE GENOMIC DNA]</scope>
    <source>
        <strain evidence="1 2">NYU-BL-A3</strain>
    </source>
</reference>
<organism evidence="1 2">
    <name type="scientific">Ileibacterium valens</name>
    <dbReference type="NCBI Taxonomy" id="1862668"/>
    <lineage>
        <taxon>Bacteria</taxon>
        <taxon>Bacillati</taxon>
        <taxon>Bacillota</taxon>
        <taxon>Erysipelotrichia</taxon>
        <taxon>Erysipelotrichales</taxon>
        <taxon>Erysipelotrichaceae</taxon>
        <taxon>Ileibacterium</taxon>
    </lineage>
</organism>
<dbReference type="OrthoDB" id="1767496at2"/>
<name>A0A1U7NE72_9FIRM</name>
<proteinExistence type="predicted"/>
<evidence type="ECO:0000313" key="1">
    <source>
        <dbReference type="EMBL" id="OLU37811.1"/>
    </source>
</evidence>
<dbReference type="EMBL" id="MPJW01000189">
    <property type="protein sequence ID" value="OLU37811.1"/>
    <property type="molecule type" value="Genomic_DNA"/>
</dbReference>
<dbReference type="AlphaFoldDB" id="A0A1U7NE72"/>
<gene>
    <name evidence="1" type="ORF">BO222_09700</name>
</gene>
<dbReference type="RefSeq" id="WP_075820602.1">
    <property type="nucleotide sequence ID" value="NZ_CAJUTZ010000005.1"/>
</dbReference>
<evidence type="ECO:0000313" key="2">
    <source>
        <dbReference type="Proteomes" id="UP000186341"/>
    </source>
</evidence>
<comment type="caution">
    <text evidence="1">The sequence shown here is derived from an EMBL/GenBank/DDBJ whole genome shotgun (WGS) entry which is preliminary data.</text>
</comment>
<sequence length="169" mass="19710">MTDEHKNEHKKGDIFPYEVDEGSVTDFVDGHFVLVVKDQFWSDEEIELFRQPIDLHFCYTNDLAFFIVEGGPLDSGDFYFNVQECDDKEALLNRDLLSAELLLIDGTNQIRAKRSHDFSKEESRQILELLKKQNETEFMPGEYEVNVEGLQNAYEPYDLEKFSKVSVKL</sequence>